<accession>A0A1T4TJ97</accession>
<dbReference type="STRING" id="634771.SAMN04488128_105198"/>
<dbReference type="PROSITE" id="PS51708">
    <property type="entry name" value="CHAD"/>
    <property type="match status" value="1"/>
</dbReference>
<proteinExistence type="predicted"/>
<gene>
    <name evidence="2" type="ORF">SAMN04488128_105198</name>
</gene>
<dbReference type="Proteomes" id="UP000190367">
    <property type="component" value="Unassembled WGS sequence"/>
</dbReference>
<feature type="domain" description="CHAD" evidence="1">
    <location>
        <begin position="1"/>
        <end position="272"/>
    </location>
</feature>
<dbReference type="PANTHER" id="PTHR39339">
    <property type="entry name" value="SLR1444 PROTEIN"/>
    <property type="match status" value="1"/>
</dbReference>
<dbReference type="AlphaFoldDB" id="A0A1T4TJ97"/>
<evidence type="ECO:0000313" key="2">
    <source>
        <dbReference type="EMBL" id="SKA40484.1"/>
    </source>
</evidence>
<sequence>MLKTILHEYLETSCATIVTAFQQLPHPSRRQQAIHQLRVGSKKVRALLAVAGELPDYHLKTGRYLTTLKLLQDLGGTSRDTRLQEQALTRCEKTIGWRFSVAHLLLKTRLSTADNALEAIVARLSIKKLSRLPDAFKAAIAGIDETAATDAIVSHVASTYNNTILPESKAPAAAWHDLRKRMKQLYYQLGIITQLPHHTHRHREQLRHTKKAGQLLGQWHDASELLLFVKTTAAQVRKEKIRLPAATTQLILLLQRETKEKLADSAKHLKDLGIF</sequence>
<dbReference type="SMART" id="SM00880">
    <property type="entry name" value="CHAD"/>
    <property type="match status" value="1"/>
</dbReference>
<reference evidence="3" key="1">
    <citation type="submission" date="2017-02" db="EMBL/GenBank/DDBJ databases">
        <authorList>
            <person name="Varghese N."/>
            <person name="Submissions S."/>
        </authorList>
    </citation>
    <scope>NUCLEOTIDE SEQUENCE [LARGE SCALE GENOMIC DNA]</scope>
    <source>
        <strain evidence="3">DSM 22224</strain>
    </source>
</reference>
<dbReference type="InterPro" id="IPR038186">
    <property type="entry name" value="CHAD_dom_sf"/>
</dbReference>
<dbReference type="OrthoDB" id="1123203at2"/>
<evidence type="ECO:0000259" key="1">
    <source>
        <dbReference type="PROSITE" id="PS51708"/>
    </source>
</evidence>
<dbReference type="EMBL" id="FUWZ01000005">
    <property type="protein sequence ID" value="SKA40484.1"/>
    <property type="molecule type" value="Genomic_DNA"/>
</dbReference>
<organism evidence="2 3">
    <name type="scientific">Chitinophaga eiseniae</name>
    <dbReference type="NCBI Taxonomy" id="634771"/>
    <lineage>
        <taxon>Bacteria</taxon>
        <taxon>Pseudomonadati</taxon>
        <taxon>Bacteroidota</taxon>
        <taxon>Chitinophagia</taxon>
        <taxon>Chitinophagales</taxon>
        <taxon>Chitinophagaceae</taxon>
        <taxon>Chitinophaga</taxon>
    </lineage>
</organism>
<keyword evidence="3" id="KW-1185">Reference proteome</keyword>
<dbReference type="PANTHER" id="PTHR39339:SF1">
    <property type="entry name" value="CHAD DOMAIN-CONTAINING PROTEIN"/>
    <property type="match status" value="1"/>
</dbReference>
<evidence type="ECO:0000313" key="3">
    <source>
        <dbReference type="Proteomes" id="UP000190367"/>
    </source>
</evidence>
<dbReference type="RefSeq" id="WP_143313124.1">
    <property type="nucleotide sequence ID" value="NZ_FUWZ01000005.1"/>
</dbReference>
<name>A0A1T4TJ97_9BACT</name>
<dbReference type="InterPro" id="IPR007899">
    <property type="entry name" value="CHAD_dom"/>
</dbReference>
<protein>
    <submittedName>
        <fullName evidence="2">CHAD domain-containing protein</fullName>
    </submittedName>
</protein>
<dbReference type="Pfam" id="PF05235">
    <property type="entry name" value="CHAD"/>
    <property type="match status" value="1"/>
</dbReference>
<dbReference type="Gene3D" id="1.40.20.10">
    <property type="entry name" value="CHAD domain"/>
    <property type="match status" value="1"/>
</dbReference>